<dbReference type="AlphaFoldDB" id="A0A0F9T4E8"/>
<protein>
    <submittedName>
        <fullName evidence="1">Uncharacterized protein</fullName>
    </submittedName>
</protein>
<proteinExistence type="predicted"/>
<gene>
    <name evidence="1" type="ORF">LCGC14_0698500</name>
</gene>
<name>A0A0F9T4E8_9ZZZZ</name>
<evidence type="ECO:0000313" key="1">
    <source>
        <dbReference type="EMBL" id="KKN43901.1"/>
    </source>
</evidence>
<reference evidence="1" key="1">
    <citation type="journal article" date="2015" name="Nature">
        <title>Complex archaea that bridge the gap between prokaryotes and eukaryotes.</title>
        <authorList>
            <person name="Spang A."/>
            <person name="Saw J.H."/>
            <person name="Jorgensen S.L."/>
            <person name="Zaremba-Niedzwiedzka K."/>
            <person name="Martijn J."/>
            <person name="Lind A.E."/>
            <person name="van Eijk R."/>
            <person name="Schleper C."/>
            <person name="Guy L."/>
            <person name="Ettema T.J."/>
        </authorList>
    </citation>
    <scope>NUCLEOTIDE SEQUENCE</scope>
</reference>
<dbReference type="EMBL" id="LAZR01001482">
    <property type="protein sequence ID" value="KKN43901.1"/>
    <property type="molecule type" value="Genomic_DNA"/>
</dbReference>
<sequence>MKYDVYVYGTVFVRLDEIEASSPEAACLAAEEPAGKAFDCIDRADNLYAQWAEEILGFKVDELDQKGDVIDETEGRVYGYGWDGHTLVPEAFGIVPVSVRTSSQPEPQGSNYYQGLDGARCPECGEQENFTMQCSPLQTRRGDSRQTHGGDAVTYIGDDPMWCDGILEDGEHCDYEGTIDEFMKGVTDDATR</sequence>
<organism evidence="1">
    <name type="scientific">marine sediment metagenome</name>
    <dbReference type="NCBI Taxonomy" id="412755"/>
    <lineage>
        <taxon>unclassified sequences</taxon>
        <taxon>metagenomes</taxon>
        <taxon>ecological metagenomes</taxon>
    </lineage>
</organism>
<accession>A0A0F9T4E8</accession>
<comment type="caution">
    <text evidence="1">The sequence shown here is derived from an EMBL/GenBank/DDBJ whole genome shotgun (WGS) entry which is preliminary data.</text>
</comment>